<organism evidence="1 2">
    <name type="scientific">Fulvivirga kasyanovii</name>
    <dbReference type="NCBI Taxonomy" id="396812"/>
    <lineage>
        <taxon>Bacteria</taxon>
        <taxon>Pseudomonadati</taxon>
        <taxon>Bacteroidota</taxon>
        <taxon>Cytophagia</taxon>
        <taxon>Cytophagales</taxon>
        <taxon>Fulvivirgaceae</taxon>
        <taxon>Fulvivirga</taxon>
    </lineage>
</organism>
<sequence>MNNRETHHLLPSGSWSGFYCYKKNATRHKMDCELIFHDSIITGHGTDDVAPYTWKGTYNLETFKARLTKSYATHQVFYEGDIDENGIWGFWELNETIPKGFGAEASKKIWDSFCTGGFHIWPKKAGSEEAHAVAEVAVEEPKGVSMPKS</sequence>
<comment type="caution">
    <text evidence="1">The sequence shown here is derived from an EMBL/GenBank/DDBJ whole genome shotgun (WGS) entry which is preliminary data.</text>
</comment>
<reference evidence="1 2" key="1">
    <citation type="submission" date="2019-02" db="EMBL/GenBank/DDBJ databases">
        <authorList>
            <person name="Goldberg S.R."/>
            <person name="Haltli B.A."/>
            <person name="Correa H."/>
            <person name="Russell K.G."/>
        </authorList>
    </citation>
    <scope>NUCLEOTIDE SEQUENCE [LARGE SCALE GENOMIC DNA]</scope>
    <source>
        <strain evidence="1 2">JCM 16186</strain>
    </source>
</reference>
<dbReference type="RefSeq" id="WP_155170584.1">
    <property type="nucleotide sequence ID" value="NZ_BAAAFL010000012.1"/>
</dbReference>
<protein>
    <submittedName>
        <fullName evidence="1">Uncharacterized protein</fullName>
    </submittedName>
</protein>
<evidence type="ECO:0000313" key="1">
    <source>
        <dbReference type="EMBL" id="MTI24543.1"/>
    </source>
</evidence>
<accession>A0ABW9RMG6</accession>
<evidence type="ECO:0000313" key="2">
    <source>
        <dbReference type="Proteomes" id="UP000798808"/>
    </source>
</evidence>
<gene>
    <name evidence="1" type="ORF">E1163_06240</name>
</gene>
<dbReference type="EMBL" id="SMLW01000426">
    <property type="protein sequence ID" value="MTI24543.1"/>
    <property type="molecule type" value="Genomic_DNA"/>
</dbReference>
<proteinExistence type="predicted"/>
<dbReference type="Proteomes" id="UP000798808">
    <property type="component" value="Unassembled WGS sequence"/>
</dbReference>
<keyword evidence="2" id="KW-1185">Reference proteome</keyword>
<name>A0ABW9RMG6_9BACT</name>